<feature type="chain" id="PRO_5039705895" description="Lipoprotein" evidence="1">
    <location>
        <begin position="24"/>
        <end position="182"/>
    </location>
</feature>
<gene>
    <name evidence="2" type="ORF">SAMN05421684_5000</name>
</gene>
<feature type="signal peptide" evidence="1">
    <location>
        <begin position="1"/>
        <end position="23"/>
    </location>
</feature>
<organism evidence="2 3">
    <name type="scientific">Asanoa ishikariensis</name>
    <dbReference type="NCBI Taxonomy" id="137265"/>
    <lineage>
        <taxon>Bacteria</taxon>
        <taxon>Bacillati</taxon>
        <taxon>Actinomycetota</taxon>
        <taxon>Actinomycetes</taxon>
        <taxon>Micromonosporales</taxon>
        <taxon>Micromonosporaceae</taxon>
        <taxon>Asanoa</taxon>
    </lineage>
</organism>
<dbReference type="AlphaFoldDB" id="A0A1H3T1D1"/>
<keyword evidence="3" id="KW-1185">Reference proteome</keyword>
<keyword evidence="1" id="KW-0732">Signal</keyword>
<name>A0A1H3T1D1_9ACTN</name>
<evidence type="ECO:0000313" key="3">
    <source>
        <dbReference type="Proteomes" id="UP000199632"/>
    </source>
</evidence>
<proteinExistence type="predicted"/>
<protein>
    <recommendedName>
        <fullName evidence="4">Lipoprotein</fullName>
    </recommendedName>
</protein>
<reference evidence="3" key="1">
    <citation type="submission" date="2016-10" db="EMBL/GenBank/DDBJ databases">
        <authorList>
            <person name="Varghese N."/>
            <person name="Submissions S."/>
        </authorList>
    </citation>
    <scope>NUCLEOTIDE SEQUENCE [LARGE SCALE GENOMIC DNA]</scope>
    <source>
        <strain evidence="3">DSM 44718</strain>
    </source>
</reference>
<dbReference type="PROSITE" id="PS51257">
    <property type="entry name" value="PROKAR_LIPOPROTEIN"/>
    <property type="match status" value="1"/>
</dbReference>
<evidence type="ECO:0000256" key="1">
    <source>
        <dbReference type="SAM" id="SignalP"/>
    </source>
</evidence>
<evidence type="ECO:0008006" key="4">
    <source>
        <dbReference type="Google" id="ProtNLM"/>
    </source>
</evidence>
<evidence type="ECO:0000313" key="2">
    <source>
        <dbReference type="EMBL" id="SDZ43555.1"/>
    </source>
</evidence>
<accession>A0A1H3T1D1</accession>
<dbReference type="EMBL" id="FNQB01000003">
    <property type="protein sequence ID" value="SDZ43555.1"/>
    <property type="molecule type" value="Genomic_DNA"/>
</dbReference>
<dbReference type="STRING" id="137265.SAMN05421684_5000"/>
<sequence length="182" mass="18945">MRRRLPWPALVCCGLLSFLAACATGGGDEAALGAAPGTTPADTSVGTGFVDVADLRDPPMPDHFTAPSKALEGRLALRANGCVTVVVDGVERMPLWPEGTALVQESITPNRYAVTLPGGARLVASETEADTFTARGIVDDNPDPFEVEAGLPTKLSTFLAFCGVKAEPVAFPDAATFTVRKT</sequence>
<dbReference type="Proteomes" id="UP000199632">
    <property type="component" value="Unassembled WGS sequence"/>
</dbReference>